<dbReference type="InterPro" id="IPR029058">
    <property type="entry name" value="AB_hydrolase_fold"/>
</dbReference>
<evidence type="ECO:0000259" key="3">
    <source>
        <dbReference type="Pfam" id="PF00135"/>
    </source>
</evidence>
<dbReference type="PANTHER" id="PTHR43142">
    <property type="entry name" value="CARBOXYLIC ESTER HYDROLASE"/>
    <property type="match status" value="1"/>
</dbReference>
<feature type="domain" description="Carboxylesterase type B" evidence="3">
    <location>
        <begin position="19"/>
        <end position="484"/>
    </location>
</feature>
<name>A0ABR3QXB3_9PLEO</name>
<keyword evidence="2" id="KW-0378">Hydrolase</keyword>
<sequence length="555" mass="61691">MASIQSNHQIYTFQHPELGSMTGIITPSNVVQFRAVPYATIPARFARSVLLDQLPDINNIHTEHGYACPQTFPTREADGGPFPGDPDTPPSDEFNCLILQLNIPLSILQSPPTTKLPVLVYIHGGGFVLGRIDEQHNTALMVQQSILDNQPVVSASIQYRLGALGYLHTPEKGNANLALNDQRNALLWIQKFVGGFEGDRARVTVFGESAGSISICAHMLSAPPPSGPLFQRAILMSGVIGPATTPVSIEEAETRYDAFLNQLGIQERGKQGLEKLRSVPIEQIVAASTELGEDGGLWLSVLDEEWFGPDGSSVTWDKIPALIGKCEWVNDIILGCTSFEGTAMTPRFASVTPSAFLSSIKNQLGEKSTQTLAQTYYSITRTMDQNLFLTSFARWIGDVLFDAPAHMLATHLSSNPTKKIYRYIFDVRNPFPNNALYQQPHHWVDIYFVFKAHQFRLPSHRLKHISTRHSQLWVEFANGKEPWTAYKDAEEGKATLIVADERAGWVERSVVRVEEDLEWGYGRCEQLVKSWGEGGMEGRRWDALGLECLRGVKKT</sequence>
<comment type="similarity">
    <text evidence="1">Belongs to the type-B carboxylesterase/lipase family.</text>
</comment>
<dbReference type="EMBL" id="JAKIXB020000028">
    <property type="protein sequence ID" value="KAL1596792.1"/>
    <property type="molecule type" value="Genomic_DNA"/>
</dbReference>
<reference evidence="4 5" key="1">
    <citation type="submission" date="2024-02" db="EMBL/GenBank/DDBJ databases">
        <title>De novo assembly and annotation of 12 fungi associated with fruit tree decline syndrome in Ontario, Canada.</title>
        <authorList>
            <person name="Sulman M."/>
            <person name="Ellouze W."/>
            <person name="Ilyukhin E."/>
        </authorList>
    </citation>
    <scope>NUCLEOTIDE SEQUENCE [LARGE SCALE GENOMIC DNA]</scope>
    <source>
        <strain evidence="4 5">M97-236</strain>
    </source>
</reference>
<organism evidence="4 5">
    <name type="scientific">Nothophoma quercina</name>
    <dbReference type="NCBI Taxonomy" id="749835"/>
    <lineage>
        <taxon>Eukaryota</taxon>
        <taxon>Fungi</taxon>
        <taxon>Dikarya</taxon>
        <taxon>Ascomycota</taxon>
        <taxon>Pezizomycotina</taxon>
        <taxon>Dothideomycetes</taxon>
        <taxon>Pleosporomycetidae</taxon>
        <taxon>Pleosporales</taxon>
        <taxon>Pleosporineae</taxon>
        <taxon>Didymellaceae</taxon>
        <taxon>Nothophoma</taxon>
    </lineage>
</organism>
<accession>A0ABR3QXB3</accession>
<dbReference type="Gene3D" id="3.40.50.1820">
    <property type="entry name" value="alpha/beta hydrolase"/>
    <property type="match status" value="1"/>
</dbReference>
<gene>
    <name evidence="4" type="ORF">SLS59_007824</name>
</gene>
<protein>
    <recommendedName>
        <fullName evidence="3">Carboxylesterase type B domain-containing protein</fullName>
    </recommendedName>
</protein>
<dbReference type="InterPro" id="IPR002018">
    <property type="entry name" value="CarbesteraseB"/>
</dbReference>
<dbReference type="Pfam" id="PF00135">
    <property type="entry name" value="COesterase"/>
    <property type="match status" value="1"/>
</dbReference>
<dbReference type="Proteomes" id="UP001521222">
    <property type="component" value="Unassembled WGS sequence"/>
</dbReference>
<comment type="caution">
    <text evidence="4">The sequence shown here is derived from an EMBL/GenBank/DDBJ whole genome shotgun (WGS) entry which is preliminary data.</text>
</comment>
<evidence type="ECO:0000256" key="2">
    <source>
        <dbReference type="ARBA" id="ARBA00022801"/>
    </source>
</evidence>
<keyword evidence="5" id="KW-1185">Reference proteome</keyword>
<evidence type="ECO:0000313" key="4">
    <source>
        <dbReference type="EMBL" id="KAL1596792.1"/>
    </source>
</evidence>
<evidence type="ECO:0000313" key="5">
    <source>
        <dbReference type="Proteomes" id="UP001521222"/>
    </source>
</evidence>
<proteinExistence type="inferred from homology"/>
<dbReference type="SUPFAM" id="SSF53474">
    <property type="entry name" value="alpha/beta-Hydrolases"/>
    <property type="match status" value="1"/>
</dbReference>
<evidence type="ECO:0000256" key="1">
    <source>
        <dbReference type="ARBA" id="ARBA00005964"/>
    </source>
</evidence>
<dbReference type="PANTHER" id="PTHR43142:SF1">
    <property type="entry name" value="CARBOXYLIC ESTER HYDROLASE"/>
    <property type="match status" value="1"/>
</dbReference>